<dbReference type="PANTHER" id="PTHR23093">
    <property type="entry name" value="SIMILAR TO CHROMOSOME 3 OPEN READING FRAME 20"/>
    <property type="match status" value="1"/>
</dbReference>
<accession>W4FI71</accession>
<dbReference type="GeneID" id="20818576"/>
<feature type="domain" description="FAM194 C-terminal" evidence="2">
    <location>
        <begin position="11"/>
        <end position="135"/>
    </location>
</feature>
<dbReference type="EMBL" id="KI913201">
    <property type="protein sequence ID" value="ETV67202.1"/>
    <property type="molecule type" value="Genomic_DNA"/>
</dbReference>
<feature type="compositionally biased region" description="Pro residues" evidence="1">
    <location>
        <begin position="373"/>
        <end position="382"/>
    </location>
</feature>
<dbReference type="AlphaFoldDB" id="W4FI71"/>
<proteinExistence type="predicted"/>
<evidence type="ECO:0000259" key="2">
    <source>
        <dbReference type="Pfam" id="PF14977"/>
    </source>
</evidence>
<protein>
    <recommendedName>
        <fullName evidence="2">FAM194 C-terminal domain-containing protein</fullName>
    </recommendedName>
</protein>
<dbReference type="OrthoDB" id="68166at2759"/>
<sequence length="502" mass="54992">MTRDVLAGLDADGCGILHYASGNVLAVVSRVNGGKYTQLFDDAESNSAHVQLLAAFNYAGIGFANFRSGAHRLVTTKPGVLVLHEDGSMAQEYPWGKASPDTPLPSPIEFNLNAILSFRCTSKANIQVTLQRDGHFVFELGHTASRYDTYLSKVLHQRVDGSLVLDIHPPTLIQRQVAFQVTDPVKKAQRHNWALPRLSSSGREAERVRPREHLQTVLDTNNALVDRLNAFTTCITANVAAECHRQRQIPSKSFYSPISKPCFVPRAKVKRPIVMSKHLPRLHPQHLDRFLSTVKSTQLVVVLCSNLSTSDCIAAEKMLAKFEHDWAAEDDLIAATKPPVVAPVVPVPVPDTTPIPKSPTNKPGKPKSTPTGPAAPNPPPTTPGASTDAVAAVLVPVTSTTTSMEITSLSKVSRADIDPAPERSQSTKRIVLVDCSTSTLLARRHNFSVYPMYLMYFGGQLGFCSNTFNGFGRTDVDFLLQVKTTLRNCQRNIFLPPTFRFP</sequence>
<dbReference type="RefSeq" id="XP_009843367.1">
    <property type="nucleotide sequence ID" value="XM_009845065.1"/>
</dbReference>
<dbReference type="InterPro" id="IPR029281">
    <property type="entry name" value="FAM194_C"/>
</dbReference>
<dbReference type="Pfam" id="PF14977">
    <property type="entry name" value="FAM194"/>
    <property type="match status" value="1"/>
</dbReference>
<feature type="region of interest" description="Disordered" evidence="1">
    <location>
        <begin position="343"/>
        <end position="386"/>
    </location>
</feature>
<feature type="compositionally biased region" description="Low complexity" evidence="1">
    <location>
        <begin position="358"/>
        <end position="372"/>
    </location>
</feature>
<organism evidence="3">
    <name type="scientific">Aphanomyces astaci</name>
    <name type="common">Crayfish plague agent</name>
    <dbReference type="NCBI Taxonomy" id="112090"/>
    <lineage>
        <taxon>Eukaryota</taxon>
        <taxon>Sar</taxon>
        <taxon>Stramenopiles</taxon>
        <taxon>Oomycota</taxon>
        <taxon>Saprolegniomycetes</taxon>
        <taxon>Saprolegniales</taxon>
        <taxon>Verrucalvaceae</taxon>
        <taxon>Aphanomyces</taxon>
    </lineage>
</organism>
<evidence type="ECO:0000313" key="3">
    <source>
        <dbReference type="EMBL" id="ETV67202.1"/>
    </source>
</evidence>
<reference evidence="3" key="1">
    <citation type="submission" date="2013-12" db="EMBL/GenBank/DDBJ databases">
        <title>The Genome Sequence of Aphanomyces astaci APO3.</title>
        <authorList>
            <consortium name="The Broad Institute Genomics Platform"/>
            <person name="Russ C."/>
            <person name="Tyler B."/>
            <person name="van West P."/>
            <person name="Dieguez-Uribeondo J."/>
            <person name="Young S.K."/>
            <person name="Zeng Q."/>
            <person name="Gargeya S."/>
            <person name="Fitzgerald M."/>
            <person name="Abouelleil A."/>
            <person name="Alvarado L."/>
            <person name="Chapman S.B."/>
            <person name="Gainer-Dewar J."/>
            <person name="Goldberg J."/>
            <person name="Griggs A."/>
            <person name="Gujja S."/>
            <person name="Hansen M."/>
            <person name="Howarth C."/>
            <person name="Imamovic A."/>
            <person name="Ireland A."/>
            <person name="Larimer J."/>
            <person name="McCowan C."/>
            <person name="Murphy C."/>
            <person name="Pearson M."/>
            <person name="Poon T.W."/>
            <person name="Priest M."/>
            <person name="Roberts A."/>
            <person name="Saif S."/>
            <person name="Shea T."/>
            <person name="Sykes S."/>
            <person name="Wortman J."/>
            <person name="Nusbaum C."/>
            <person name="Birren B."/>
        </authorList>
    </citation>
    <scope>NUCLEOTIDE SEQUENCE [LARGE SCALE GENOMIC DNA]</scope>
    <source>
        <strain evidence="3">APO3</strain>
    </source>
</reference>
<dbReference type="STRING" id="112090.W4FI71"/>
<dbReference type="PANTHER" id="PTHR23093:SF16">
    <property type="entry name" value="FAM194 C-TERMINAL DOMAIN-CONTAINING PROTEIN"/>
    <property type="match status" value="1"/>
</dbReference>
<evidence type="ECO:0000256" key="1">
    <source>
        <dbReference type="SAM" id="MobiDB-lite"/>
    </source>
</evidence>
<name>W4FI71_APHAT</name>
<feature type="compositionally biased region" description="Pro residues" evidence="1">
    <location>
        <begin position="345"/>
        <end position="357"/>
    </location>
</feature>
<gene>
    <name evidence="3" type="ORF">H257_16580</name>
</gene>
<dbReference type="VEuPathDB" id="FungiDB:H257_16580"/>